<protein>
    <submittedName>
        <fullName evidence="1">Uncharacterized protein</fullName>
    </submittedName>
</protein>
<dbReference type="AlphaFoldDB" id="A0A8H7ATZ9"/>
<dbReference type="RefSeq" id="XP_038781914.1">
    <property type="nucleotide sequence ID" value="XM_038935406.1"/>
</dbReference>
<evidence type="ECO:0000313" key="1">
    <source>
        <dbReference type="EMBL" id="KAF7671547.1"/>
    </source>
</evidence>
<accession>A0A8H7ATZ9</accession>
<reference evidence="1" key="1">
    <citation type="submission" date="2020-01" db="EMBL/GenBank/DDBJ databases">
        <authorList>
            <person name="Feng Z.H.Z."/>
        </authorList>
    </citation>
    <scope>NUCLEOTIDE SEQUENCE</scope>
    <source>
        <strain evidence="1">CBS107.38</strain>
    </source>
</reference>
<dbReference type="EMBL" id="JAAABM010000021">
    <property type="protein sequence ID" value="KAF7671547.1"/>
    <property type="molecule type" value="Genomic_DNA"/>
</dbReference>
<evidence type="ECO:0000313" key="2">
    <source>
        <dbReference type="Proteomes" id="UP000596902"/>
    </source>
</evidence>
<organism evidence="1 2">
    <name type="scientific">Alternaria burnsii</name>
    <dbReference type="NCBI Taxonomy" id="1187904"/>
    <lineage>
        <taxon>Eukaryota</taxon>
        <taxon>Fungi</taxon>
        <taxon>Dikarya</taxon>
        <taxon>Ascomycota</taxon>
        <taxon>Pezizomycotina</taxon>
        <taxon>Dothideomycetes</taxon>
        <taxon>Pleosporomycetidae</taxon>
        <taxon>Pleosporales</taxon>
        <taxon>Pleosporineae</taxon>
        <taxon>Pleosporaceae</taxon>
        <taxon>Alternaria</taxon>
        <taxon>Alternaria sect. Alternaria</taxon>
    </lineage>
</organism>
<dbReference type="GeneID" id="62208584"/>
<comment type="caution">
    <text evidence="1">The sequence shown here is derived from an EMBL/GenBank/DDBJ whole genome shotgun (WGS) entry which is preliminary data.</text>
</comment>
<gene>
    <name evidence="1" type="ORF">GT037_010359</name>
</gene>
<reference evidence="1" key="2">
    <citation type="submission" date="2020-08" db="EMBL/GenBank/DDBJ databases">
        <title>Draft Genome Sequence of Cumin Blight Pathogen Alternaria burnsii.</title>
        <authorList>
            <person name="Feng Z."/>
        </authorList>
    </citation>
    <scope>NUCLEOTIDE SEQUENCE</scope>
    <source>
        <strain evidence="1">CBS107.38</strain>
    </source>
</reference>
<proteinExistence type="predicted"/>
<name>A0A8H7ATZ9_9PLEO</name>
<dbReference type="Proteomes" id="UP000596902">
    <property type="component" value="Unassembled WGS sequence"/>
</dbReference>
<sequence>MPSFSLAQISGPPKVPRMREPNLLIRTVKACATLFTSFIWAPIMSWFTKKAPKALIIGMHLTRDEVQILIQACQELEDSMTCQKEEMEAFPKIKGSGHTRRAMETILERHRCIYDRLDNLTLRLRNNHSKGSFRVELEELARFMARQRSLWAEHSGRLDLGWKVVSERYWPLIAGIYATLFDILSSFKQALKRSLLDDALWSDEAMKQNRRICPKSLKSALKGSSLGKPKPRDKHVVFEETYHSRLFSQKDAPKEVSEAHANAEWHGYGRGTDFVGKLASDGKRSAKHYQTRVHQKKRDTRIALPRRGSIRSAEVSHREKRQEAQRREMRPVFERPKVEMRRRKTGTRMFFDNLQETRMFVPL</sequence>
<keyword evidence="2" id="KW-1185">Reference proteome</keyword>